<evidence type="ECO:0000256" key="1">
    <source>
        <dbReference type="ARBA" id="ARBA00002501"/>
    </source>
</evidence>
<keyword evidence="5 7" id="KW-1133">Transmembrane helix</keyword>
<evidence type="ECO:0000256" key="2">
    <source>
        <dbReference type="ARBA" id="ARBA00004141"/>
    </source>
</evidence>
<name>A0AAE2C6X1_9LAMI</name>
<feature type="transmembrane region" description="Helical" evidence="7">
    <location>
        <begin position="45"/>
        <end position="64"/>
    </location>
</feature>
<comment type="subcellular location">
    <subcellularLocation>
        <location evidence="2 7">Membrane</location>
        <topology evidence="2 7">Multi-pass membrane protein</topology>
    </subcellularLocation>
</comment>
<keyword evidence="6 7" id="KW-0472">Membrane</keyword>
<evidence type="ECO:0000256" key="3">
    <source>
        <dbReference type="ARBA" id="ARBA00006483"/>
    </source>
</evidence>
<evidence type="ECO:0000256" key="5">
    <source>
        <dbReference type="ARBA" id="ARBA00022989"/>
    </source>
</evidence>
<dbReference type="Pfam" id="PF03208">
    <property type="entry name" value="PRA1"/>
    <property type="match status" value="1"/>
</dbReference>
<comment type="function">
    <text evidence="1 7">May be involved in both secretory and endocytic intracellular trafficking in the endosomal/prevacuolar compartments.</text>
</comment>
<accession>A0AAE2C6X1</accession>
<evidence type="ECO:0000313" key="8">
    <source>
        <dbReference type="EMBL" id="KAK4410900.1"/>
    </source>
</evidence>
<comment type="caution">
    <text evidence="8">The sequence shown here is derived from an EMBL/GenBank/DDBJ whole genome shotgun (WGS) entry which is preliminary data.</text>
</comment>
<reference evidence="8" key="1">
    <citation type="submission" date="2020-06" db="EMBL/GenBank/DDBJ databases">
        <authorList>
            <person name="Li T."/>
            <person name="Hu X."/>
            <person name="Zhang T."/>
            <person name="Song X."/>
            <person name="Zhang H."/>
            <person name="Dai N."/>
            <person name="Sheng W."/>
            <person name="Hou X."/>
            <person name="Wei L."/>
        </authorList>
    </citation>
    <scope>NUCLEOTIDE SEQUENCE</scope>
    <source>
        <strain evidence="8">K16</strain>
        <tissue evidence="8">Leaf</tissue>
    </source>
</reference>
<evidence type="ECO:0000313" key="9">
    <source>
        <dbReference type="Proteomes" id="UP001289374"/>
    </source>
</evidence>
<dbReference type="GO" id="GO:0005783">
    <property type="term" value="C:endoplasmic reticulum"/>
    <property type="evidence" value="ECO:0007669"/>
    <property type="project" value="UniProtKB-ARBA"/>
</dbReference>
<dbReference type="AlphaFoldDB" id="A0AAE2C6X1"/>
<gene>
    <name evidence="8" type="ORF">Sango_0163000</name>
</gene>
<organism evidence="8 9">
    <name type="scientific">Sesamum angolense</name>
    <dbReference type="NCBI Taxonomy" id="2727404"/>
    <lineage>
        <taxon>Eukaryota</taxon>
        <taxon>Viridiplantae</taxon>
        <taxon>Streptophyta</taxon>
        <taxon>Embryophyta</taxon>
        <taxon>Tracheophyta</taxon>
        <taxon>Spermatophyta</taxon>
        <taxon>Magnoliopsida</taxon>
        <taxon>eudicotyledons</taxon>
        <taxon>Gunneridae</taxon>
        <taxon>Pentapetalae</taxon>
        <taxon>asterids</taxon>
        <taxon>lamiids</taxon>
        <taxon>Lamiales</taxon>
        <taxon>Pedaliaceae</taxon>
        <taxon>Sesamum</taxon>
    </lineage>
</organism>
<keyword evidence="9" id="KW-1185">Reference proteome</keyword>
<evidence type="ECO:0000256" key="7">
    <source>
        <dbReference type="RuleBase" id="RU363107"/>
    </source>
</evidence>
<sequence length="122" mass="13622">MDSSVHLPHPTTQRLVVCLVITTEITFLYFLLLRSFPDSPLLHKIIDKRAVLFLLFVITAVLLILTRAAVHFFVVLAATLPIVLVHAVLSRTEDVVVQEQAGEMARLVQERLGDAARPETLV</sequence>
<dbReference type="PANTHER" id="PTHR38519:SF3">
    <property type="entry name" value="PRA1 FAMILY PROTEIN"/>
    <property type="match status" value="1"/>
</dbReference>
<dbReference type="GO" id="GO:0016192">
    <property type="term" value="P:vesicle-mediated transport"/>
    <property type="evidence" value="ECO:0007669"/>
    <property type="project" value="UniProtKB-ARBA"/>
</dbReference>
<keyword evidence="4 7" id="KW-0812">Transmembrane</keyword>
<protein>
    <recommendedName>
        <fullName evidence="7">PRA1 family protein</fullName>
    </recommendedName>
</protein>
<evidence type="ECO:0000256" key="6">
    <source>
        <dbReference type="ARBA" id="ARBA00023136"/>
    </source>
</evidence>
<comment type="similarity">
    <text evidence="3 7">Belongs to the PRA1 family.</text>
</comment>
<evidence type="ECO:0000256" key="4">
    <source>
        <dbReference type="ARBA" id="ARBA00022692"/>
    </source>
</evidence>
<feature type="transmembrane region" description="Helical" evidence="7">
    <location>
        <begin position="70"/>
        <end position="89"/>
    </location>
</feature>
<dbReference type="EMBL" id="JACGWL010000001">
    <property type="protein sequence ID" value="KAK4410900.1"/>
    <property type="molecule type" value="Genomic_DNA"/>
</dbReference>
<dbReference type="InterPro" id="IPR004895">
    <property type="entry name" value="Prenylated_rab_accept_PRA1"/>
</dbReference>
<reference evidence="8" key="2">
    <citation type="journal article" date="2024" name="Plant">
        <title>Genomic evolution and insights into agronomic trait innovations of Sesamum species.</title>
        <authorList>
            <person name="Miao H."/>
            <person name="Wang L."/>
            <person name="Qu L."/>
            <person name="Liu H."/>
            <person name="Sun Y."/>
            <person name="Le M."/>
            <person name="Wang Q."/>
            <person name="Wei S."/>
            <person name="Zheng Y."/>
            <person name="Lin W."/>
            <person name="Duan Y."/>
            <person name="Cao H."/>
            <person name="Xiong S."/>
            <person name="Wang X."/>
            <person name="Wei L."/>
            <person name="Li C."/>
            <person name="Ma Q."/>
            <person name="Ju M."/>
            <person name="Zhao R."/>
            <person name="Li G."/>
            <person name="Mu C."/>
            <person name="Tian Q."/>
            <person name="Mei H."/>
            <person name="Zhang T."/>
            <person name="Gao T."/>
            <person name="Zhang H."/>
        </authorList>
    </citation>
    <scope>NUCLEOTIDE SEQUENCE</scope>
    <source>
        <strain evidence="8">K16</strain>
    </source>
</reference>
<proteinExistence type="inferred from homology"/>
<keyword evidence="7" id="KW-0813">Transport</keyword>
<dbReference type="PANTHER" id="PTHR38519">
    <property type="entry name" value="PRA1 FAMILY PROTEIN"/>
    <property type="match status" value="1"/>
</dbReference>
<dbReference type="Proteomes" id="UP001289374">
    <property type="component" value="Unassembled WGS sequence"/>
</dbReference>
<dbReference type="GO" id="GO:0016020">
    <property type="term" value="C:membrane"/>
    <property type="evidence" value="ECO:0007669"/>
    <property type="project" value="UniProtKB-SubCell"/>
</dbReference>
<feature type="transmembrane region" description="Helical" evidence="7">
    <location>
        <begin position="12"/>
        <end position="33"/>
    </location>
</feature>